<evidence type="ECO:0000256" key="3">
    <source>
        <dbReference type="ARBA" id="ARBA00022448"/>
    </source>
</evidence>
<proteinExistence type="inferred from homology"/>
<dbReference type="InterPro" id="IPR010917">
    <property type="entry name" value="TonB_rcpt_CS"/>
</dbReference>
<dbReference type="CDD" id="cd01347">
    <property type="entry name" value="ligand_gated_channel"/>
    <property type="match status" value="1"/>
</dbReference>
<dbReference type="InterPro" id="IPR010105">
    <property type="entry name" value="TonB_sidphr_rcpt"/>
</dbReference>
<reference evidence="21" key="2">
    <citation type="submission" date="2020-09" db="EMBL/GenBank/DDBJ databases">
        <authorList>
            <person name="Sun Q."/>
            <person name="Kim S."/>
        </authorList>
    </citation>
    <scope>NUCLEOTIDE SEQUENCE</scope>
    <source>
        <strain evidence="21">KCTC 32020</strain>
    </source>
</reference>
<dbReference type="GO" id="GO:0038023">
    <property type="term" value="F:signaling receptor activity"/>
    <property type="evidence" value="ECO:0007669"/>
    <property type="project" value="InterPro"/>
</dbReference>
<feature type="signal peptide" evidence="18">
    <location>
        <begin position="1"/>
        <end position="25"/>
    </location>
</feature>
<dbReference type="InterPro" id="IPR037066">
    <property type="entry name" value="Plug_dom_sf"/>
</dbReference>
<organism evidence="21 22">
    <name type="scientific">Vulcaniibacterium thermophilum</name>
    <dbReference type="NCBI Taxonomy" id="1169913"/>
    <lineage>
        <taxon>Bacteria</taxon>
        <taxon>Pseudomonadati</taxon>
        <taxon>Pseudomonadota</taxon>
        <taxon>Gammaproteobacteria</taxon>
        <taxon>Lysobacterales</taxon>
        <taxon>Lysobacteraceae</taxon>
        <taxon>Vulcaniibacterium</taxon>
    </lineage>
</organism>
<dbReference type="Proteomes" id="UP000636453">
    <property type="component" value="Unassembled WGS sequence"/>
</dbReference>
<sequence length="713" mass="78592">MTRAFPLVSPLAGALALALAFPASAEPAPGPTDLDRVEVHGQRDSYRAQSSRSATRTDTPLIDVPQSISVITDEMIDDTAMRGLADAVQYVPGTGMAQGEGHRDAPVLRGNTSTADMFVDGMRDDVQYFRDLYNVERVEVLKGPNAMIFGRGGTGGVINRVTRQADWETTREATLQVGSWDRRRATVDFGQGVSDAFAFRVTGLYEESGNFRDAFELERWGINPSFAFRIGERTHLHVDVEHFEDRRVTDRGVPSDAAVFEGRRYPVVTGRSTFFGAPHLSPSDFQVDAVNLLIEHEFANGATLRNRTRYANYDKYYQNVFAGGPARLNPTGTPVVGIAAYSSATERENLFNQTDFVFSAQTGSVAHTLLAGAEFGRQDTRNYRRTGTFPSNVCYNGGGAFAATTSLFCVPLANPRYTGAVSFANNGTSDANNDVEARIAAAYAQDQIEFSPQWQAVVGVRFDRFEVDFRNRNTGQRISTEDDLWSPRAGLIFKPLDDLSLYASYGITYLPRAGEQMGSLSPSNRAFDPEEYTNYEIGAKWDLAADLSVTAAVFRLDRKNVIRTISPTQSILVDGERIEGVELGISGQITDAWRVMGGYARQDGDVPGSDAQPANMPEETASLWNRYDFNARWGVGLGAIYRSEIHPQVPNAVTLRSFTRYDAAVYFTPSESVELQLNVENLFDKRYFVSAHNDNSISPGSPRGAWLSVTLKF</sequence>
<evidence type="ECO:0000256" key="6">
    <source>
        <dbReference type="ARBA" id="ARBA00022692"/>
    </source>
</evidence>
<evidence type="ECO:0000256" key="4">
    <source>
        <dbReference type="ARBA" id="ARBA00022452"/>
    </source>
</evidence>
<keyword evidence="8" id="KW-0408">Iron</keyword>
<evidence type="ECO:0000256" key="15">
    <source>
        <dbReference type="PROSITE-ProRule" id="PRU10144"/>
    </source>
</evidence>
<dbReference type="GO" id="GO:0015891">
    <property type="term" value="P:siderophore transport"/>
    <property type="evidence" value="ECO:0007669"/>
    <property type="project" value="InterPro"/>
</dbReference>
<feature type="short sequence motif" description="TonB C-terminal box" evidence="15">
    <location>
        <begin position="696"/>
        <end position="713"/>
    </location>
</feature>
<dbReference type="Gene3D" id="2.170.130.10">
    <property type="entry name" value="TonB-dependent receptor, plug domain"/>
    <property type="match status" value="1"/>
</dbReference>
<dbReference type="OrthoDB" id="9790771at2"/>
<dbReference type="Gene3D" id="2.40.170.20">
    <property type="entry name" value="TonB-dependent receptor, beta-barrel domain"/>
    <property type="match status" value="1"/>
</dbReference>
<dbReference type="PANTHER" id="PTHR32552">
    <property type="entry name" value="FERRICHROME IRON RECEPTOR-RELATED"/>
    <property type="match status" value="1"/>
</dbReference>
<dbReference type="InterPro" id="IPR000531">
    <property type="entry name" value="Beta-barrel_TonB"/>
</dbReference>
<keyword evidence="10 16" id="KW-0798">TonB box</keyword>
<evidence type="ECO:0000256" key="16">
    <source>
        <dbReference type="RuleBase" id="RU003357"/>
    </source>
</evidence>
<keyword evidence="11 14" id="KW-0472">Membrane</keyword>
<dbReference type="PANTHER" id="PTHR32552:SF83">
    <property type="entry name" value="BLR3904 PROTEIN"/>
    <property type="match status" value="1"/>
</dbReference>
<keyword evidence="3 14" id="KW-0813">Transport</keyword>
<gene>
    <name evidence="21" type="primary">bfrE</name>
    <name evidence="21" type="ORF">GCM10007167_09170</name>
</gene>
<dbReference type="Pfam" id="PF00593">
    <property type="entry name" value="TonB_dep_Rec_b-barrel"/>
    <property type="match status" value="1"/>
</dbReference>
<feature type="domain" description="TonB-dependent receptor-like beta-barrel" evidence="19">
    <location>
        <begin position="236"/>
        <end position="682"/>
    </location>
</feature>
<feature type="region of interest" description="Disordered" evidence="17">
    <location>
        <begin position="41"/>
        <end position="60"/>
    </location>
</feature>
<keyword evidence="4 14" id="KW-1134">Transmembrane beta strand</keyword>
<evidence type="ECO:0000256" key="17">
    <source>
        <dbReference type="SAM" id="MobiDB-lite"/>
    </source>
</evidence>
<evidence type="ECO:0000256" key="14">
    <source>
        <dbReference type="PROSITE-ProRule" id="PRU01360"/>
    </source>
</evidence>
<evidence type="ECO:0000256" key="5">
    <source>
        <dbReference type="ARBA" id="ARBA00022496"/>
    </source>
</evidence>
<dbReference type="InterPro" id="IPR039426">
    <property type="entry name" value="TonB-dep_rcpt-like"/>
</dbReference>
<dbReference type="GO" id="GO:0009279">
    <property type="term" value="C:cell outer membrane"/>
    <property type="evidence" value="ECO:0007669"/>
    <property type="project" value="UniProtKB-SubCell"/>
</dbReference>
<accession>A0A918Z1H5</accession>
<evidence type="ECO:0000256" key="8">
    <source>
        <dbReference type="ARBA" id="ARBA00023004"/>
    </source>
</evidence>
<evidence type="ECO:0000256" key="2">
    <source>
        <dbReference type="ARBA" id="ARBA00009810"/>
    </source>
</evidence>
<dbReference type="InterPro" id="IPR036942">
    <property type="entry name" value="Beta-barrel_TonB_sf"/>
</dbReference>
<comment type="similarity">
    <text evidence="2 14 16">Belongs to the TonB-dependent receptor family.</text>
</comment>
<keyword evidence="5" id="KW-0410">Iron transport</keyword>
<evidence type="ECO:0000313" key="21">
    <source>
        <dbReference type="EMBL" id="GHE29596.1"/>
    </source>
</evidence>
<evidence type="ECO:0000259" key="20">
    <source>
        <dbReference type="Pfam" id="PF07715"/>
    </source>
</evidence>
<evidence type="ECO:0000256" key="12">
    <source>
        <dbReference type="ARBA" id="ARBA00023170"/>
    </source>
</evidence>
<feature type="domain" description="TonB-dependent receptor plug" evidence="20">
    <location>
        <begin position="61"/>
        <end position="157"/>
    </location>
</feature>
<evidence type="ECO:0000259" key="19">
    <source>
        <dbReference type="Pfam" id="PF00593"/>
    </source>
</evidence>
<evidence type="ECO:0000256" key="10">
    <source>
        <dbReference type="ARBA" id="ARBA00023077"/>
    </source>
</evidence>
<evidence type="ECO:0000256" key="13">
    <source>
        <dbReference type="ARBA" id="ARBA00023237"/>
    </source>
</evidence>
<dbReference type="EMBL" id="BNCF01000004">
    <property type="protein sequence ID" value="GHE29596.1"/>
    <property type="molecule type" value="Genomic_DNA"/>
</dbReference>
<evidence type="ECO:0000256" key="1">
    <source>
        <dbReference type="ARBA" id="ARBA00004571"/>
    </source>
</evidence>
<dbReference type="PROSITE" id="PS01156">
    <property type="entry name" value="TONB_DEPENDENT_REC_2"/>
    <property type="match status" value="1"/>
</dbReference>
<dbReference type="SUPFAM" id="SSF56935">
    <property type="entry name" value="Porins"/>
    <property type="match status" value="1"/>
</dbReference>
<reference evidence="21" key="1">
    <citation type="journal article" date="2014" name="Int. J. Syst. Evol. Microbiol.">
        <title>Complete genome sequence of Corynebacterium casei LMG S-19264T (=DSM 44701T), isolated from a smear-ripened cheese.</title>
        <authorList>
            <consortium name="US DOE Joint Genome Institute (JGI-PGF)"/>
            <person name="Walter F."/>
            <person name="Albersmeier A."/>
            <person name="Kalinowski J."/>
            <person name="Ruckert C."/>
        </authorList>
    </citation>
    <scope>NUCLEOTIDE SEQUENCE</scope>
    <source>
        <strain evidence="21">KCTC 32020</strain>
    </source>
</reference>
<keyword evidence="6 14" id="KW-0812">Transmembrane</keyword>
<dbReference type="GO" id="GO:0015344">
    <property type="term" value="F:siderophore uptake transmembrane transporter activity"/>
    <property type="evidence" value="ECO:0007669"/>
    <property type="project" value="TreeGrafter"/>
</dbReference>
<evidence type="ECO:0000256" key="11">
    <source>
        <dbReference type="ARBA" id="ARBA00023136"/>
    </source>
</evidence>
<dbReference type="RefSeq" id="WP_146474556.1">
    <property type="nucleotide sequence ID" value="NZ_BNCF01000004.1"/>
</dbReference>
<dbReference type="Pfam" id="PF07715">
    <property type="entry name" value="Plug"/>
    <property type="match status" value="1"/>
</dbReference>
<dbReference type="NCBIfam" id="TIGR01783">
    <property type="entry name" value="TonB-siderophor"/>
    <property type="match status" value="1"/>
</dbReference>
<keyword evidence="9" id="KW-0406">Ion transport</keyword>
<evidence type="ECO:0000256" key="18">
    <source>
        <dbReference type="SAM" id="SignalP"/>
    </source>
</evidence>
<evidence type="ECO:0000313" key="22">
    <source>
        <dbReference type="Proteomes" id="UP000636453"/>
    </source>
</evidence>
<keyword evidence="13 14" id="KW-0998">Cell outer membrane</keyword>
<protein>
    <submittedName>
        <fullName evidence="21">Ligand-gated channel</fullName>
    </submittedName>
</protein>
<comment type="caution">
    <text evidence="21">The sequence shown here is derived from an EMBL/GenBank/DDBJ whole genome shotgun (WGS) entry which is preliminary data.</text>
</comment>
<feature type="chain" id="PRO_5036896632" evidence="18">
    <location>
        <begin position="26"/>
        <end position="713"/>
    </location>
</feature>
<feature type="compositionally biased region" description="Polar residues" evidence="17">
    <location>
        <begin position="47"/>
        <end position="58"/>
    </location>
</feature>
<dbReference type="AlphaFoldDB" id="A0A918Z1H5"/>
<dbReference type="InterPro" id="IPR012910">
    <property type="entry name" value="Plug_dom"/>
</dbReference>
<dbReference type="PROSITE" id="PS52016">
    <property type="entry name" value="TONB_DEPENDENT_REC_3"/>
    <property type="match status" value="1"/>
</dbReference>
<keyword evidence="12" id="KW-0675">Receptor</keyword>
<name>A0A918Z1H5_9GAMM</name>
<keyword evidence="7 18" id="KW-0732">Signal</keyword>
<keyword evidence="22" id="KW-1185">Reference proteome</keyword>
<evidence type="ECO:0000256" key="7">
    <source>
        <dbReference type="ARBA" id="ARBA00022729"/>
    </source>
</evidence>
<comment type="subcellular location">
    <subcellularLocation>
        <location evidence="1 14">Cell outer membrane</location>
        <topology evidence="1 14">Multi-pass membrane protein</topology>
    </subcellularLocation>
</comment>
<evidence type="ECO:0000256" key="9">
    <source>
        <dbReference type="ARBA" id="ARBA00023065"/>
    </source>
</evidence>